<evidence type="ECO:0000256" key="6">
    <source>
        <dbReference type="SAM" id="Phobius"/>
    </source>
</evidence>
<evidence type="ECO:0000256" key="2">
    <source>
        <dbReference type="ARBA" id="ARBA00022475"/>
    </source>
</evidence>
<feature type="transmembrane region" description="Helical" evidence="6">
    <location>
        <begin position="394"/>
        <end position="413"/>
    </location>
</feature>
<feature type="transmembrane region" description="Helical" evidence="6">
    <location>
        <begin position="7"/>
        <end position="27"/>
    </location>
</feature>
<dbReference type="InterPro" id="IPR004477">
    <property type="entry name" value="ComEC_N"/>
</dbReference>
<evidence type="ECO:0000256" key="1">
    <source>
        <dbReference type="ARBA" id="ARBA00004651"/>
    </source>
</evidence>
<evidence type="ECO:0000256" key="4">
    <source>
        <dbReference type="ARBA" id="ARBA00022989"/>
    </source>
</evidence>
<evidence type="ECO:0000313" key="9">
    <source>
        <dbReference type="Proteomes" id="UP000257067"/>
    </source>
</evidence>
<feature type="transmembrane region" description="Helical" evidence="6">
    <location>
        <begin position="191"/>
        <end position="214"/>
    </location>
</feature>
<keyword evidence="5 6" id="KW-0472">Membrane</keyword>
<dbReference type="PANTHER" id="PTHR30619:SF7">
    <property type="entry name" value="BETA-LACTAMASE DOMAIN PROTEIN"/>
    <property type="match status" value="1"/>
</dbReference>
<feature type="transmembrane region" description="Helical" evidence="6">
    <location>
        <begin position="291"/>
        <end position="310"/>
    </location>
</feature>
<dbReference type="GO" id="GO:0005886">
    <property type="term" value="C:plasma membrane"/>
    <property type="evidence" value="ECO:0007669"/>
    <property type="project" value="UniProtKB-SubCell"/>
</dbReference>
<feature type="transmembrane region" description="Helical" evidence="6">
    <location>
        <begin position="267"/>
        <end position="284"/>
    </location>
</feature>
<dbReference type="NCBIfam" id="TIGR00360">
    <property type="entry name" value="ComEC_N-term"/>
    <property type="match status" value="1"/>
</dbReference>
<comment type="subcellular location">
    <subcellularLocation>
        <location evidence="1">Cell membrane</location>
        <topology evidence="1">Multi-pass membrane protein</topology>
    </subcellularLocation>
</comment>
<evidence type="ECO:0000259" key="7">
    <source>
        <dbReference type="Pfam" id="PF03772"/>
    </source>
</evidence>
<proteinExistence type="predicted"/>
<dbReference type="Proteomes" id="UP000257067">
    <property type="component" value="Unassembled WGS sequence"/>
</dbReference>
<dbReference type="Pfam" id="PF03772">
    <property type="entry name" value="Competence"/>
    <property type="match status" value="1"/>
</dbReference>
<reference evidence="8 9" key="1">
    <citation type="submission" date="2018-04" db="EMBL/GenBank/DDBJ databases">
        <title>Novel Campyloabacter and Helicobacter Species and Strains.</title>
        <authorList>
            <person name="Mannion A.J."/>
            <person name="Shen Z."/>
            <person name="Fox J.G."/>
        </authorList>
    </citation>
    <scope>NUCLEOTIDE SEQUENCE [LARGE SCALE GENOMIC DNA]</scope>
    <source>
        <strain evidence="8 9">ATCC 700242</strain>
    </source>
</reference>
<protein>
    <submittedName>
        <fullName evidence="8">ComEC/Rec2 family competence protein</fullName>
    </submittedName>
</protein>
<dbReference type="PANTHER" id="PTHR30619">
    <property type="entry name" value="DNA INTERNALIZATION/COMPETENCE PROTEIN COMEC/REC2"/>
    <property type="match status" value="1"/>
</dbReference>
<evidence type="ECO:0000256" key="5">
    <source>
        <dbReference type="ARBA" id="ARBA00023136"/>
    </source>
</evidence>
<accession>A0A3D8IWB5</accession>
<keyword evidence="4 6" id="KW-1133">Transmembrane helix</keyword>
<feature type="transmembrane region" description="Helical" evidence="6">
    <location>
        <begin position="370"/>
        <end position="388"/>
    </location>
</feature>
<evidence type="ECO:0000313" key="8">
    <source>
        <dbReference type="EMBL" id="RDU69270.1"/>
    </source>
</evidence>
<organism evidence="8 9">
    <name type="scientific">Helicobacter cholecystus</name>
    <dbReference type="NCBI Taxonomy" id="45498"/>
    <lineage>
        <taxon>Bacteria</taxon>
        <taxon>Pseudomonadati</taxon>
        <taxon>Campylobacterota</taxon>
        <taxon>Epsilonproteobacteria</taxon>
        <taxon>Campylobacterales</taxon>
        <taxon>Helicobacteraceae</taxon>
        <taxon>Helicobacter</taxon>
    </lineage>
</organism>
<dbReference type="InterPro" id="IPR052159">
    <property type="entry name" value="Competence_DNA_uptake"/>
</dbReference>
<comment type="caution">
    <text evidence="8">The sequence shown here is derived from an EMBL/GenBank/DDBJ whole genome shotgun (WGS) entry which is preliminary data.</text>
</comment>
<dbReference type="OrthoDB" id="5372341at2"/>
<keyword evidence="9" id="KW-1185">Reference proteome</keyword>
<dbReference type="AlphaFoldDB" id="A0A3D8IWB5"/>
<keyword evidence="3 6" id="KW-0812">Transmembrane</keyword>
<name>A0A3D8IWB5_9HELI</name>
<gene>
    <name evidence="8" type="ORF">CQA62_03790</name>
</gene>
<sequence>MRLFENSVGWTIFLGVCVIVFCLMGWMRYQNFLTYIQAKHLNAKVLAQYTKGNKWVLKLITPEGQIIYTTSKEDLKDLTYKELSLYGKSMPCDFIQSLKSCFFVTYSFSLLPTSSTPLLDWVSSQHSDILLTRLYQSLFFATPLPKPWREWSSKLHISHLFAISGLHLGIFAWLLYILLGKPYKFFQARYFTYRNNVFDIGAIVMVILLVYAYILNFPPAYVRAFVMSAVGMLFVWGNIKVLSFHFLFLCVCVILAIFPQFIVNFGFWFSVSGVYFILLFFKYFNAEIKGVYKILLIALLLNSALFFQMLPISHYIFPTFYLYSLCAIILSLIFPLFFILSLFAHLLGIGGVFDEGLSWALDFSLPSKEIFTPFWVFYPYVFFCILALRYRSCYYATLGIGGAFYIFLVLKMLR</sequence>
<feature type="transmembrane region" description="Helical" evidence="6">
    <location>
        <begin position="157"/>
        <end position="179"/>
    </location>
</feature>
<feature type="domain" description="ComEC/Rec2-related protein" evidence="7">
    <location>
        <begin position="144"/>
        <end position="365"/>
    </location>
</feature>
<dbReference type="EMBL" id="NXLU01000003">
    <property type="protein sequence ID" value="RDU69270.1"/>
    <property type="molecule type" value="Genomic_DNA"/>
</dbReference>
<keyword evidence="2" id="KW-1003">Cell membrane</keyword>
<evidence type="ECO:0000256" key="3">
    <source>
        <dbReference type="ARBA" id="ARBA00022692"/>
    </source>
</evidence>
<feature type="transmembrane region" description="Helical" evidence="6">
    <location>
        <begin position="322"/>
        <end position="349"/>
    </location>
</feature>